<evidence type="ECO:0000256" key="1">
    <source>
        <dbReference type="ARBA" id="ARBA00022679"/>
    </source>
</evidence>
<sequence length="396" mass="43283">MHANALSGVTVLDLSTMMAGPFGAMMLADLGAEVIKVETLEGDGTRTFQPHFKDGDSLYFHSLNKNKKSIAIDLKSQKGIALFYDLVAKADVVWDNFRAGVKEKLKIDYDNVVKHNPKIISCSITAFGTANPYDDDQPSFDLCVQALSGVLDMTGEPDRPPVKMGVPMGDLGSGWYGVVGVLAALFNRERTGKGQKVDIAMLDGLVSLHTYEAAYYLNSGTVPTRIGTAHRSVVPYQIFPTKNIYIAIVGTLDKFWASICSVLGMPEWAADERFKTLAGRFKNRELVVSMMSEKLVQRDCEEWVAAFRKVKVPCGPVNPMDKALNEPLLTARNMVVAVERGGETIKLLGNPVKMSGNTEVYKAPPRLGENTDEVLSRMAGLAAETIATLRQESVIK</sequence>
<dbReference type="AlphaFoldDB" id="A0A212JJT7"/>
<protein>
    <submittedName>
        <fullName evidence="2">Formyl-CoA transferase</fullName>
    </submittedName>
</protein>
<dbReference type="GO" id="GO:0008410">
    <property type="term" value="F:CoA-transferase activity"/>
    <property type="evidence" value="ECO:0007669"/>
    <property type="project" value="TreeGrafter"/>
</dbReference>
<name>A0A212JJT7_9DELT</name>
<dbReference type="PANTHER" id="PTHR48207:SF3">
    <property type="entry name" value="SUCCINATE--HYDROXYMETHYLGLUTARATE COA-TRANSFERASE"/>
    <property type="match status" value="1"/>
</dbReference>
<evidence type="ECO:0000313" key="2">
    <source>
        <dbReference type="EMBL" id="SBV99670.1"/>
    </source>
</evidence>
<reference evidence="2" key="1">
    <citation type="submission" date="2016-04" db="EMBL/GenBank/DDBJ databases">
        <authorList>
            <person name="Evans L.H."/>
            <person name="Alamgir A."/>
            <person name="Owens N."/>
            <person name="Weber N.D."/>
            <person name="Virtaneva K."/>
            <person name="Barbian K."/>
            <person name="Babar A."/>
            <person name="Rosenke K."/>
        </authorList>
    </citation>
    <scope>NUCLEOTIDE SEQUENCE</scope>
    <source>
        <strain evidence="2">86</strain>
    </source>
</reference>
<dbReference type="SUPFAM" id="SSF89796">
    <property type="entry name" value="CoA-transferase family III (CaiB/BaiF)"/>
    <property type="match status" value="1"/>
</dbReference>
<proteinExistence type="predicted"/>
<dbReference type="Gene3D" id="3.30.1540.10">
    <property type="entry name" value="formyl-coa transferase, domain 3"/>
    <property type="match status" value="1"/>
</dbReference>
<dbReference type="PANTHER" id="PTHR48207">
    <property type="entry name" value="SUCCINATE--HYDROXYMETHYLGLUTARATE COA-TRANSFERASE"/>
    <property type="match status" value="1"/>
</dbReference>
<dbReference type="InterPro" id="IPR023606">
    <property type="entry name" value="CoA-Trfase_III_dom_1_sf"/>
</dbReference>
<dbReference type="Pfam" id="PF02515">
    <property type="entry name" value="CoA_transf_3"/>
    <property type="match status" value="1"/>
</dbReference>
<dbReference type="InterPro" id="IPR050483">
    <property type="entry name" value="CoA-transferase_III_domain"/>
</dbReference>
<dbReference type="InterPro" id="IPR044855">
    <property type="entry name" value="CoA-Trfase_III_dom3_sf"/>
</dbReference>
<organism evidence="2">
    <name type="scientific">uncultured delta proteobacterium</name>
    <dbReference type="NCBI Taxonomy" id="34034"/>
    <lineage>
        <taxon>Bacteria</taxon>
        <taxon>Deltaproteobacteria</taxon>
        <taxon>environmental samples</taxon>
    </lineage>
</organism>
<dbReference type="InterPro" id="IPR003673">
    <property type="entry name" value="CoA-Trfase_fam_III"/>
</dbReference>
<dbReference type="Gene3D" id="3.40.50.10540">
    <property type="entry name" value="Crotonobetainyl-coa:carnitine coa-transferase, domain 1"/>
    <property type="match status" value="1"/>
</dbReference>
<gene>
    <name evidence="2" type="ORF">KL86DPRO_11645</name>
</gene>
<accession>A0A212JJT7</accession>
<dbReference type="EMBL" id="FLUQ01000001">
    <property type="protein sequence ID" value="SBV99670.1"/>
    <property type="molecule type" value="Genomic_DNA"/>
</dbReference>
<keyword evidence="1 2" id="KW-0808">Transferase</keyword>